<name>A0A7R8ZAH3_TIMDO</name>
<gene>
    <name evidence="1" type="ORF">TDIB3V08_LOCUS4434</name>
</gene>
<accession>A0A7R8ZAH3</accession>
<dbReference type="EMBL" id="OA566021">
    <property type="protein sequence ID" value="CAD7198147.1"/>
    <property type="molecule type" value="Genomic_DNA"/>
</dbReference>
<reference evidence="1" key="1">
    <citation type="submission" date="2020-11" db="EMBL/GenBank/DDBJ databases">
        <authorList>
            <person name="Tran Van P."/>
        </authorList>
    </citation>
    <scope>NUCLEOTIDE SEQUENCE</scope>
</reference>
<proteinExistence type="predicted"/>
<sequence length="207" mass="23115">MQNSASLEVVSSQVVRSVGSGKCTENTSSRGVYLCRCYSERSSRIRASDIPELTACRFCSYVIANIINTALHSNNMPWARTTAVPPMGILLPNHCSYTTGDITTKSLQFYYWGYHYQITAVLLLGISLPNHCSSTTGDITTKSLQFYYWGYHYQITTIYPDADSEKAIMGSVVYCIHHKEGCKWTDELRKLKVSAILGVTPAVLTDR</sequence>
<dbReference type="AlphaFoldDB" id="A0A7R8ZAH3"/>
<protein>
    <submittedName>
        <fullName evidence="1">Uncharacterized protein</fullName>
    </submittedName>
</protein>
<organism evidence="1">
    <name type="scientific">Timema douglasi</name>
    <name type="common">Walking stick</name>
    <dbReference type="NCBI Taxonomy" id="61478"/>
    <lineage>
        <taxon>Eukaryota</taxon>
        <taxon>Metazoa</taxon>
        <taxon>Ecdysozoa</taxon>
        <taxon>Arthropoda</taxon>
        <taxon>Hexapoda</taxon>
        <taxon>Insecta</taxon>
        <taxon>Pterygota</taxon>
        <taxon>Neoptera</taxon>
        <taxon>Polyneoptera</taxon>
        <taxon>Phasmatodea</taxon>
        <taxon>Timematodea</taxon>
        <taxon>Timematoidea</taxon>
        <taxon>Timematidae</taxon>
        <taxon>Timema</taxon>
    </lineage>
</organism>
<evidence type="ECO:0000313" key="1">
    <source>
        <dbReference type="EMBL" id="CAD7198147.1"/>
    </source>
</evidence>